<dbReference type="Pfam" id="PF00293">
    <property type="entry name" value="NUDIX"/>
    <property type="match status" value="1"/>
</dbReference>
<sequence length="182" mass="20394">MPPRRACEHQPVSDADELVAVYDRDGAVRGSAPRSVMRAEGLWHASTAVLVRSTAGDRVYVHRRSPDKDIFAGMHDCWAGGVVAAGEDPVDAATRELGEELGIAGVPLRPLFTLRYDAPPVRCHVHTYEARWDGPVVHQPEEIADGGWMPLDELRDRLANPAWPFVPDGRRCIEEWFRRRPR</sequence>
<protein>
    <submittedName>
        <fullName evidence="8">NUDIX hydrolase</fullName>
    </submittedName>
</protein>
<dbReference type="OrthoDB" id="67499at2"/>
<name>A0A4D4J3L8_9PSEU</name>
<accession>A0A4D4J3L8</accession>
<dbReference type="EMBL" id="BJFL01000001">
    <property type="protein sequence ID" value="GDY28587.1"/>
    <property type="molecule type" value="Genomic_DNA"/>
</dbReference>
<proteinExistence type="inferred from homology"/>
<comment type="similarity">
    <text evidence="2">Belongs to the Nudix hydrolase family.</text>
</comment>
<evidence type="ECO:0000256" key="4">
    <source>
        <dbReference type="ARBA" id="ARBA00022801"/>
    </source>
</evidence>
<evidence type="ECO:0000256" key="6">
    <source>
        <dbReference type="PIRSR" id="PIRSR017340-1"/>
    </source>
</evidence>
<dbReference type="PANTHER" id="PTHR10885">
    <property type="entry name" value="ISOPENTENYL-DIPHOSPHATE DELTA-ISOMERASE"/>
    <property type="match status" value="1"/>
</dbReference>
<keyword evidence="4 8" id="KW-0378">Hydrolase</keyword>
<comment type="caution">
    <text evidence="8">The sequence shown here is derived from an EMBL/GenBank/DDBJ whole genome shotgun (WGS) entry which is preliminary data.</text>
</comment>
<evidence type="ECO:0000256" key="5">
    <source>
        <dbReference type="ARBA" id="ARBA00022842"/>
    </source>
</evidence>
<comment type="cofactor">
    <cofactor evidence="1">
        <name>Mg(2+)</name>
        <dbReference type="ChEBI" id="CHEBI:18420"/>
    </cofactor>
</comment>
<dbReference type="InterPro" id="IPR020084">
    <property type="entry name" value="NUDIX_hydrolase_CS"/>
</dbReference>
<dbReference type="Proteomes" id="UP000298860">
    <property type="component" value="Unassembled WGS sequence"/>
</dbReference>
<dbReference type="GO" id="GO:0046872">
    <property type="term" value="F:metal ion binding"/>
    <property type="evidence" value="ECO:0007669"/>
    <property type="project" value="UniProtKB-KW"/>
</dbReference>
<keyword evidence="3 6" id="KW-0479">Metal-binding</keyword>
<dbReference type="AlphaFoldDB" id="A0A4D4J3L8"/>
<feature type="binding site" evidence="6">
    <location>
        <position position="96"/>
    </location>
    <ligand>
        <name>Mg(2+)</name>
        <dbReference type="ChEBI" id="CHEBI:18420"/>
    </ligand>
</feature>
<dbReference type="PROSITE" id="PS00893">
    <property type="entry name" value="NUDIX_BOX"/>
    <property type="match status" value="1"/>
</dbReference>
<gene>
    <name evidence="8" type="ORF">GTS_02200</name>
</gene>
<evidence type="ECO:0000313" key="8">
    <source>
        <dbReference type="EMBL" id="GDY28587.1"/>
    </source>
</evidence>
<evidence type="ECO:0000256" key="3">
    <source>
        <dbReference type="ARBA" id="ARBA00022723"/>
    </source>
</evidence>
<dbReference type="PIRSF" id="PIRSF017340">
    <property type="entry name" value="Nudix_hydro"/>
    <property type="match status" value="1"/>
</dbReference>
<reference evidence="9" key="1">
    <citation type="submission" date="2019-04" db="EMBL/GenBank/DDBJ databases">
        <title>Draft genome sequence of Pseudonocardiaceae bacterium SL3-2-4.</title>
        <authorList>
            <person name="Ningsih F."/>
            <person name="Yokota A."/>
            <person name="Sakai Y."/>
            <person name="Nanatani K."/>
            <person name="Yabe S."/>
            <person name="Oetari A."/>
            <person name="Sjamsuridzal W."/>
        </authorList>
    </citation>
    <scope>NUCLEOTIDE SEQUENCE [LARGE SCALE GENOMIC DNA]</scope>
    <source>
        <strain evidence="9">SL3-2-4</strain>
    </source>
</reference>
<dbReference type="PANTHER" id="PTHR10885:SF0">
    <property type="entry name" value="ISOPENTENYL-DIPHOSPHATE DELTA-ISOMERASE"/>
    <property type="match status" value="1"/>
</dbReference>
<keyword evidence="5 6" id="KW-0460">Magnesium</keyword>
<feature type="domain" description="Nudix hydrolase" evidence="7">
    <location>
        <begin position="42"/>
        <end position="171"/>
    </location>
</feature>
<dbReference type="CDD" id="cd04697">
    <property type="entry name" value="NUDIX_Hydrolase"/>
    <property type="match status" value="1"/>
</dbReference>
<dbReference type="InterPro" id="IPR024195">
    <property type="entry name" value="NUDIX_hydrolase_YfcD_pred"/>
</dbReference>
<evidence type="ECO:0000259" key="7">
    <source>
        <dbReference type="PROSITE" id="PS51462"/>
    </source>
</evidence>
<evidence type="ECO:0000313" key="9">
    <source>
        <dbReference type="Proteomes" id="UP000298860"/>
    </source>
</evidence>
<evidence type="ECO:0000256" key="2">
    <source>
        <dbReference type="ARBA" id="ARBA00005582"/>
    </source>
</evidence>
<dbReference type="InterPro" id="IPR015797">
    <property type="entry name" value="NUDIX_hydrolase-like_dom_sf"/>
</dbReference>
<keyword evidence="9" id="KW-1185">Reference proteome</keyword>
<dbReference type="InterPro" id="IPR000086">
    <property type="entry name" value="NUDIX_hydrolase_dom"/>
</dbReference>
<dbReference type="Gene3D" id="3.90.79.10">
    <property type="entry name" value="Nucleoside Triphosphate Pyrophosphohydrolase"/>
    <property type="match status" value="1"/>
</dbReference>
<evidence type="ECO:0000256" key="1">
    <source>
        <dbReference type="ARBA" id="ARBA00001946"/>
    </source>
</evidence>
<organism evidence="8 9">
    <name type="scientific">Gandjariella thermophila</name>
    <dbReference type="NCBI Taxonomy" id="1931992"/>
    <lineage>
        <taxon>Bacteria</taxon>
        <taxon>Bacillati</taxon>
        <taxon>Actinomycetota</taxon>
        <taxon>Actinomycetes</taxon>
        <taxon>Pseudonocardiales</taxon>
        <taxon>Pseudonocardiaceae</taxon>
        <taxon>Gandjariella</taxon>
    </lineage>
</organism>
<dbReference type="SUPFAM" id="SSF55811">
    <property type="entry name" value="Nudix"/>
    <property type="match status" value="1"/>
</dbReference>
<dbReference type="PROSITE" id="PS51462">
    <property type="entry name" value="NUDIX"/>
    <property type="match status" value="1"/>
</dbReference>
<dbReference type="GO" id="GO:0016817">
    <property type="term" value="F:hydrolase activity, acting on acid anhydrides"/>
    <property type="evidence" value="ECO:0007669"/>
    <property type="project" value="InterPro"/>
</dbReference>
<feature type="binding site" evidence="6">
    <location>
        <position position="100"/>
    </location>
    <ligand>
        <name>Mg(2+)</name>
        <dbReference type="ChEBI" id="CHEBI:18420"/>
    </ligand>
</feature>